<keyword evidence="15" id="KW-0732">Signal</keyword>
<comment type="subcellular location">
    <subcellularLocation>
        <location evidence="3">Cell membrane</location>
        <topology evidence="3">Multi-pass membrane protein</topology>
    </subcellularLocation>
    <subcellularLocation>
        <location evidence="2">Cytoplasmic vesicle</location>
        <location evidence="2">Autophagosome membrane</location>
        <topology evidence="2">Multi-pass membrane protein</topology>
    </subcellularLocation>
    <subcellularLocation>
        <location evidence="1">Endosome membrane</location>
        <topology evidence="1">Multi-pass membrane protein</topology>
    </subcellularLocation>
</comment>
<evidence type="ECO:0000256" key="6">
    <source>
        <dbReference type="ARBA" id="ARBA00022692"/>
    </source>
</evidence>
<evidence type="ECO:0000256" key="4">
    <source>
        <dbReference type="ARBA" id="ARBA00006565"/>
    </source>
</evidence>
<evidence type="ECO:0000256" key="10">
    <source>
        <dbReference type="ARBA" id="ARBA00023136"/>
    </source>
</evidence>
<comment type="similarity">
    <text evidence="4">Belongs to the DRAM/TMEM150 family.</text>
</comment>
<keyword evidence="6 14" id="KW-0812">Transmembrane</keyword>
<dbReference type="InterPro" id="IPR019402">
    <property type="entry name" value="CWH43_N"/>
</dbReference>
<evidence type="ECO:0000256" key="3">
    <source>
        <dbReference type="ARBA" id="ARBA00004651"/>
    </source>
</evidence>
<evidence type="ECO:0000256" key="5">
    <source>
        <dbReference type="ARBA" id="ARBA00022475"/>
    </source>
</evidence>
<evidence type="ECO:0000256" key="14">
    <source>
        <dbReference type="SAM" id="Phobius"/>
    </source>
</evidence>
<feature type="domain" description="CWH43-like N-terminal" evidence="16">
    <location>
        <begin position="4"/>
        <end position="205"/>
    </location>
</feature>
<dbReference type="EMBL" id="JBHFQA010000003">
    <property type="protein sequence ID" value="KAL2100652.1"/>
    <property type="molecule type" value="Genomic_DNA"/>
</dbReference>
<evidence type="ECO:0000256" key="1">
    <source>
        <dbReference type="ARBA" id="ARBA00004337"/>
    </source>
</evidence>
<evidence type="ECO:0000256" key="12">
    <source>
        <dbReference type="ARBA" id="ARBA00023329"/>
    </source>
</evidence>
<keyword evidence="9" id="KW-0072">Autophagy</keyword>
<evidence type="ECO:0000256" key="7">
    <source>
        <dbReference type="ARBA" id="ARBA00022753"/>
    </source>
</evidence>
<evidence type="ECO:0000256" key="9">
    <source>
        <dbReference type="ARBA" id="ARBA00023006"/>
    </source>
</evidence>
<feature type="signal peptide" evidence="15">
    <location>
        <begin position="1"/>
        <end position="18"/>
    </location>
</feature>
<name>A0ABD1KNF9_9TELE</name>
<dbReference type="GO" id="GO:0010008">
    <property type="term" value="C:endosome membrane"/>
    <property type="evidence" value="ECO:0007669"/>
    <property type="project" value="UniProtKB-SubCell"/>
</dbReference>
<dbReference type="GO" id="GO:0005886">
    <property type="term" value="C:plasma membrane"/>
    <property type="evidence" value="ECO:0007669"/>
    <property type="project" value="UniProtKB-SubCell"/>
</dbReference>
<keyword evidence="12" id="KW-0968">Cytoplasmic vesicle</keyword>
<feature type="transmembrane region" description="Helical" evidence="14">
    <location>
        <begin position="183"/>
        <end position="200"/>
    </location>
</feature>
<feature type="transmembrane region" description="Helical" evidence="14">
    <location>
        <begin position="86"/>
        <end position="107"/>
    </location>
</feature>
<comment type="function">
    <text evidence="13">Modulator of macroautophagy that causes accumulation of autophagosomes under basal conditions and enhances autophagic flux. Represses cell death and promotes long-term clonogenic survival of cells grown in the absence of glucose in a macroautophagy-independent manner. May have some role in extracellular matrix engulfment or growth factor receptor recycling, both of which can modulate cell survival.</text>
</comment>
<dbReference type="GO" id="GO:0006914">
    <property type="term" value="P:autophagy"/>
    <property type="evidence" value="ECO:0007669"/>
    <property type="project" value="UniProtKB-KW"/>
</dbReference>
<keyword evidence="10 14" id="KW-0472">Membrane</keyword>
<dbReference type="PANTHER" id="PTHR21324:SF3">
    <property type="entry name" value="MODULATOR OF MACROAUTOPHAGY TMEM150B"/>
    <property type="match status" value="1"/>
</dbReference>
<evidence type="ECO:0000313" key="18">
    <source>
        <dbReference type="Proteomes" id="UP001591681"/>
    </source>
</evidence>
<keyword evidence="18" id="KW-1185">Reference proteome</keyword>
<evidence type="ECO:0000256" key="2">
    <source>
        <dbReference type="ARBA" id="ARBA00004542"/>
    </source>
</evidence>
<sequence length="230" mass="25739">MWAWALLPILLAAGGTAGIWIVYGMAVHNGSVNLTAGFPYISACGSYQPQSCLFSQICNLCSLFIVWVVVIRYQQVSDLGDTCRRANWAALVLGFISSFGVSVLGNFQQSVSIGVHLFGAFLAFFVGLAYFWVQLWLTYKAEPSQDRRWMGPLRAICCTLCTVFLVVMAVLHNTGYKSPSAMFEWALVMTFFFLFSLFAVEFRHIECHHLTVYKQDESKRHATGDRNSVA</sequence>
<feature type="transmembrane region" description="Helical" evidence="14">
    <location>
        <begin position="53"/>
        <end position="74"/>
    </location>
</feature>
<comment type="caution">
    <text evidence="17">The sequence shown here is derived from an EMBL/GenBank/DDBJ whole genome shotgun (WGS) entry which is preliminary data.</text>
</comment>
<dbReference type="AlphaFoldDB" id="A0ABD1KNF9"/>
<keyword evidence="5" id="KW-1003">Cell membrane</keyword>
<evidence type="ECO:0000256" key="15">
    <source>
        <dbReference type="SAM" id="SignalP"/>
    </source>
</evidence>
<reference evidence="17 18" key="1">
    <citation type="submission" date="2024-09" db="EMBL/GenBank/DDBJ databases">
        <title>A chromosome-level genome assembly of Gray's grenadier anchovy, Coilia grayii.</title>
        <authorList>
            <person name="Fu Z."/>
        </authorList>
    </citation>
    <scope>NUCLEOTIDE SEQUENCE [LARGE SCALE GENOMIC DNA]</scope>
    <source>
        <strain evidence="17">G4</strain>
        <tissue evidence="17">Muscle</tissue>
    </source>
</reference>
<keyword evidence="7" id="KW-0967">Endosome</keyword>
<dbReference type="PANTHER" id="PTHR21324">
    <property type="entry name" value="FASTING-INDUCIBLE INTEGRAL MEMBRANE PROTEIN TM6P1-RELATED"/>
    <property type="match status" value="1"/>
</dbReference>
<dbReference type="Proteomes" id="UP001591681">
    <property type="component" value="Unassembled WGS sequence"/>
</dbReference>
<evidence type="ECO:0000256" key="13">
    <source>
        <dbReference type="ARBA" id="ARBA00045144"/>
    </source>
</evidence>
<dbReference type="InterPro" id="IPR050911">
    <property type="entry name" value="DRAM/TMEM150_Autophagy_Mod"/>
</dbReference>
<dbReference type="GO" id="GO:0000421">
    <property type="term" value="C:autophagosome membrane"/>
    <property type="evidence" value="ECO:0007669"/>
    <property type="project" value="UniProtKB-SubCell"/>
</dbReference>
<evidence type="ECO:0000256" key="11">
    <source>
        <dbReference type="ARBA" id="ARBA00023180"/>
    </source>
</evidence>
<accession>A0ABD1KNF9</accession>
<protein>
    <recommendedName>
        <fullName evidence="16">CWH43-like N-terminal domain-containing protein</fullName>
    </recommendedName>
</protein>
<keyword evidence="11" id="KW-0325">Glycoprotein</keyword>
<keyword evidence="8 14" id="KW-1133">Transmembrane helix</keyword>
<feature type="chain" id="PRO_5044870392" description="CWH43-like N-terminal domain-containing protein" evidence="15">
    <location>
        <begin position="19"/>
        <end position="230"/>
    </location>
</feature>
<organism evidence="17 18">
    <name type="scientific">Coilia grayii</name>
    <name type="common">Gray's grenadier anchovy</name>
    <dbReference type="NCBI Taxonomy" id="363190"/>
    <lineage>
        <taxon>Eukaryota</taxon>
        <taxon>Metazoa</taxon>
        <taxon>Chordata</taxon>
        <taxon>Craniata</taxon>
        <taxon>Vertebrata</taxon>
        <taxon>Euteleostomi</taxon>
        <taxon>Actinopterygii</taxon>
        <taxon>Neopterygii</taxon>
        <taxon>Teleostei</taxon>
        <taxon>Clupei</taxon>
        <taxon>Clupeiformes</taxon>
        <taxon>Clupeoidei</taxon>
        <taxon>Engraulidae</taxon>
        <taxon>Coilinae</taxon>
        <taxon>Coilia</taxon>
    </lineage>
</organism>
<feature type="transmembrane region" description="Helical" evidence="14">
    <location>
        <begin position="153"/>
        <end position="171"/>
    </location>
</feature>
<dbReference type="Pfam" id="PF10277">
    <property type="entry name" value="Frag1"/>
    <property type="match status" value="1"/>
</dbReference>
<proteinExistence type="inferred from homology"/>
<feature type="transmembrane region" description="Helical" evidence="14">
    <location>
        <begin position="113"/>
        <end position="133"/>
    </location>
</feature>
<evidence type="ECO:0000256" key="8">
    <source>
        <dbReference type="ARBA" id="ARBA00022989"/>
    </source>
</evidence>
<gene>
    <name evidence="17" type="ORF">ACEWY4_002413</name>
</gene>
<evidence type="ECO:0000313" key="17">
    <source>
        <dbReference type="EMBL" id="KAL2100652.1"/>
    </source>
</evidence>
<evidence type="ECO:0000259" key="16">
    <source>
        <dbReference type="Pfam" id="PF10277"/>
    </source>
</evidence>